<name>A0A1I5SIH3_9PSEU</name>
<dbReference type="PROSITE" id="PS51257">
    <property type="entry name" value="PROKAR_LIPOPROTEIN"/>
    <property type="match status" value="1"/>
</dbReference>
<dbReference type="SUPFAM" id="SSF53850">
    <property type="entry name" value="Periplasmic binding protein-like II"/>
    <property type="match status" value="1"/>
</dbReference>
<sequence>MRTLRRSGAAAMLAAVALAATACGGLGATAGDTAAVAPVPELSPGQHVDITFESYNLATAGTWTNTVNDLIARFQRKHPNITVHGQPPQGGGSAATGTVSSVQSQLMVGKAPDVAQLTFGDLGYVVSKLKPKPLADLVGAAAVQNALGGAHPIHERARNLASMDGKAYGLPYVFSTPVLFYNADLFRKAGLDPAKPPATWAEVQQDALAIKNATGAAGAYADCFTKTAGDWCLQSVVRSNGGAVLSADRKKLTFADGPSADALATMQQMVKSGATPDYTQAQAMDAMGRGQLGMLLESSALQGTLQQQSTGKWELRAAQEPSFGTRPAVPTNSGSGLFVFSQDKAKQRAGWDLITFLTSDEAYTQISSKIGYLPLRTGLVDDPATLKPWADQHPLIKPNLAQLDRLEPWVSLPGDNYVQVRDLMLQAVENVVYRGADAHSTLAAAQARGQELMAK</sequence>
<proteinExistence type="inferred from homology"/>
<keyword evidence="6" id="KW-0762">Sugar transport</keyword>
<evidence type="ECO:0000256" key="4">
    <source>
        <dbReference type="ARBA" id="ARBA00022729"/>
    </source>
</evidence>
<keyword evidence="4 5" id="KW-0732">Signal</keyword>
<comment type="subcellular location">
    <subcellularLocation>
        <location evidence="1">Cell envelope</location>
    </subcellularLocation>
</comment>
<evidence type="ECO:0000256" key="5">
    <source>
        <dbReference type="SAM" id="SignalP"/>
    </source>
</evidence>
<dbReference type="Pfam" id="PF13416">
    <property type="entry name" value="SBP_bac_8"/>
    <property type="match status" value="1"/>
</dbReference>
<reference evidence="7" key="1">
    <citation type="submission" date="2016-10" db="EMBL/GenBank/DDBJ databases">
        <authorList>
            <person name="Varghese N."/>
            <person name="Submissions S."/>
        </authorList>
    </citation>
    <scope>NUCLEOTIDE SEQUENCE [LARGE SCALE GENOMIC DNA]</scope>
    <source>
        <strain evidence="7">DSM 44637</strain>
    </source>
</reference>
<evidence type="ECO:0000256" key="1">
    <source>
        <dbReference type="ARBA" id="ARBA00004196"/>
    </source>
</evidence>
<dbReference type="PANTHER" id="PTHR43649:SF31">
    <property type="entry name" value="SN-GLYCEROL-3-PHOSPHATE-BINDING PERIPLASMIC PROTEIN UGPB"/>
    <property type="match status" value="1"/>
</dbReference>
<dbReference type="EMBL" id="FOWC01000006">
    <property type="protein sequence ID" value="SFP70146.1"/>
    <property type="molecule type" value="Genomic_DNA"/>
</dbReference>
<dbReference type="InterPro" id="IPR050490">
    <property type="entry name" value="Bact_solute-bd_prot1"/>
</dbReference>
<feature type="signal peptide" evidence="5">
    <location>
        <begin position="1"/>
        <end position="22"/>
    </location>
</feature>
<evidence type="ECO:0000256" key="2">
    <source>
        <dbReference type="ARBA" id="ARBA00008520"/>
    </source>
</evidence>
<evidence type="ECO:0000313" key="7">
    <source>
        <dbReference type="Proteomes" id="UP000199137"/>
    </source>
</evidence>
<gene>
    <name evidence="6" type="ORF">SAMN05421854_106326</name>
</gene>
<comment type="similarity">
    <text evidence="2">Belongs to the bacterial solute-binding protein 1 family.</text>
</comment>
<dbReference type="GO" id="GO:0030313">
    <property type="term" value="C:cell envelope"/>
    <property type="evidence" value="ECO:0007669"/>
    <property type="project" value="UniProtKB-SubCell"/>
</dbReference>
<keyword evidence="3" id="KW-0813">Transport</keyword>
<dbReference type="Gene3D" id="3.40.190.10">
    <property type="entry name" value="Periplasmic binding protein-like II"/>
    <property type="match status" value="1"/>
</dbReference>
<dbReference type="Proteomes" id="UP000199137">
    <property type="component" value="Unassembled WGS sequence"/>
</dbReference>
<evidence type="ECO:0000256" key="3">
    <source>
        <dbReference type="ARBA" id="ARBA00022448"/>
    </source>
</evidence>
<dbReference type="RefSeq" id="WP_244287262.1">
    <property type="nucleotide sequence ID" value="NZ_FOWC01000006.1"/>
</dbReference>
<protein>
    <submittedName>
        <fullName evidence="6">Multiple sugar transport system substrate-binding protein</fullName>
    </submittedName>
</protein>
<dbReference type="AlphaFoldDB" id="A0A1I5SIH3"/>
<dbReference type="CDD" id="cd14748">
    <property type="entry name" value="PBP2_UgpB"/>
    <property type="match status" value="1"/>
</dbReference>
<feature type="chain" id="PRO_5038839036" evidence="5">
    <location>
        <begin position="23"/>
        <end position="455"/>
    </location>
</feature>
<organism evidence="6 7">
    <name type="scientific">Amycolatopsis rubida</name>
    <dbReference type="NCBI Taxonomy" id="112413"/>
    <lineage>
        <taxon>Bacteria</taxon>
        <taxon>Bacillati</taxon>
        <taxon>Actinomycetota</taxon>
        <taxon>Actinomycetes</taxon>
        <taxon>Pseudonocardiales</taxon>
        <taxon>Pseudonocardiaceae</taxon>
        <taxon>Amycolatopsis</taxon>
    </lineage>
</organism>
<dbReference type="STRING" id="112413.SAMN05421854_106326"/>
<accession>A0A1I5SIH3</accession>
<dbReference type="InterPro" id="IPR006059">
    <property type="entry name" value="SBP"/>
</dbReference>
<evidence type="ECO:0000313" key="6">
    <source>
        <dbReference type="EMBL" id="SFP70146.1"/>
    </source>
</evidence>
<dbReference type="PANTHER" id="PTHR43649">
    <property type="entry name" value="ARABINOSE-BINDING PROTEIN-RELATED"/>
    <property type="match status" value="1"/>
</dbReference>